<dbReference type="EMBL" id="AONC01000041">
    <property type="protein sequence ID" value="EXJ14366.1"/>
    <property type="molecule type" value="Genomic_DNA"/>
</dbReference>
<organism evidence="2 3">
    <name type="scientific">Imhoffiella purpurea</name>
    <dbReference type="NCBI Taxonomy" id="1249627"/>
    <lineage>
        <taxon>Bacteria</taxon>
        <taxon>Pseudomonadati</taxon>
        <taxon>Pseudomonadota</taxon>
        <taxon>Gammaproteobacteria</taxon>
        <taxon>Chromatiales</taxon>
        <taxon>Chromatiaceae</taxon>
        <taxon>Imhoffiella</taxon>
    </lineage>
</organism>
<evidence type="ECO:0000313" key="3">
    <source>
        <dbReference type="Proteomes" id="UP000019460"/>
    </source>
</evidence>
<name>W9VBM7_9GAMM</name>
<evidence type="ECO:0000313" key="2">
    <source>
        <dbReference type="EMBL" id="EXJ14366.1"/>
    </source>
</evidence>
<proteinExistence type="predicted"/>
<dbReference type="eggNOG" id="ENOG502Z83T">
    <property type="taxonomic scope" value="Bacteria"/>
</dbReference>
<keyword evidence="1" id="KW-1133">Transmembrane helix</keyword>
<feature type="transmembrane region" description="Helical" evidence="1">
    <location>
        <begin position="1227"/>
        <end position="1246"/>
    </location>
</feature>
<keyword evidence="1" id="KW-0812">Transmembrane</keyword>
<sequence>MADERIPEPLRAWIPWVLDPSGQGVDPRHCPLGPDGRPRICAWPGRLRLDVESSGGRFDQSWHLFADDWILLPGDADAWPVQVTDGDGHPLALIERDGRPSVKLEAGDHRLSGRFVWGEPPASLALAPDTGLVTLNTHGKPSPRPRLDKGGRLWLADSGESRSTEAEDRMRIKVFRRLDDSLPLRVLTRLELQVSGGIREERIGPVTLPEGVPIAIRGELPSRLGADGVLSLEVRPGRWVVEVTAYHAGAVESLSRRNLEAPWPAEEVWAFSAHPELRQVELEGPRPIDPRQTSIPSGWARLPLYLVGKGNRLQLVERHRGDADPAPDRLRLERELWLDFDGSGYSVRDRIQGQLNRPSRLDTDPALQLGQVRVNGTPSLITRLDPSGPAGVEVRQGQLDLVADARLQGPPERLPASGWLATLDQVDGHLRLPPGWDLLAVSGVDNDPGSWLTRWTLLDLFLVLILALGVGRLWGWGWGTLAWCALVLTWHEPGAPQLVWLNLLAAASLLRLLPADAIQKGALRLRWLVLWYRRLTLISLLIVGLPFLVSEVRSALYPQLEQGGGVGIGLHRPADAGQGNPQAFAFDAIREDAEILSESARSSIMETPAAKPAPAPEPSRPVPALDPNARIQTGQGVPDWQWNRFDLVWSGPVATSDLARLWLLTPFWNLVAALTGCLLSILLGLRLAGIRWPGRSGGAIELVLLCGALLAAAPAERALASEYPSPELLDALRTRLLAPPDCLPDCIDLSSLGVRATPDRLVLELTLDAAAAMAAPVPGGSGDWIPDQARLDGRILDRLGRDAQGRLLIPLRPGRHALALEGALPARNQIDISLPMTPRILDSDMEGWRLDGLDARGRPAGQIRLVRLSEARQTAEGSLVQGTLPPLVQIERHLSIGVDWTAETRVKRLSAPDFPIMLRLDLLPGESVQTQGQRVKDGHIQVALPPGQTETSWGSRLELRERVDLVASSEAGIAERWRLDVGPFWHLEYDGIPPVHPPRGEGRSLPTWSPLPGETLHLRITRPIGEPGPTLTIDRVEFRVEPGPRGSDAKLDLAVRSSQGGSHLIRLPEGVEPLALEIDGRSLALPSGTQGIELPLVPGAQRMHLAWRDPLPLTYGFSPRRPDLGAEAVNLDLSLSLPRDRWVLFASGPRVGPAVLFWGVLLVLAVLSWGLGRTRTTPLRTHDWLLLGVGLALSEVWVILVVAGWLFALGLRRRLDETHGVWRYNLIQVGLLVLTLLALASLVGAVQQGLLGRPEMQIAGNGSSGTFLHWYADRGGPDLPEVRVLSVPMWVYRGFMLGWALWLAFRLLDWLRWGWEGFAHPQLWRERRSVRRGAEPPLA</sequence>
<keyword evidence="3" id="KW-1185">Reference proteome</keyword>
<evidence type="ECO:0000256" key="1">
    <source>
        <dbReference type="SAM" id="Phobius"/>
    </source>
</evidence>
<protein>
    <submittedName>
        <fullName evidence="2">Uncharacterized protein</fullName>
    </submittedName>
</protein>
<feature type="transmembrane region" description="Helical" evidence="1">
    <location>
        <begin position="1184"/>
        <end position="1207"/>
    </location>
</feature>
<reference evidence="2 3" key="1">
    <citation type="submission" date="2012-11" db="EMBL/GenBank/DDBJ databases">
        <title>Genome assembly of Thiorhodococcus sp. AK35.</title>
        <authorList>
            <person name="Nupur N."/>
            <person name="Khatri I."/>
            <person name="Subramanian S."/>
            <person name="Pinnaka A."/>
        </authorList>
    </citation>
    <scope>NUCLEOTIDE SEQUENCE [LARGE SCALE GENOMIC DNA]</scope>
    <source>
        <strain evidence="2 3">AK35</strain>
    </source>
</reference>
<gene>
    <name evidence="2" type="ORF">D779_2699</name>
</gene>
<comment type="caution">
    <text evidence="2">The sequence shown here is derived from an EMBL/GenBank/DDBJ whole genome shotgun (WGS) entry which is preliminary data.</text>
</comment>
<accession>W9VBM7</accession>
<dbReference type="STRING" id="1249627.D779_2699"/>
<dbReference type="RefSeq" id="WP_232424192.1">
    <property type="nucleotide sequence ID" value="NZ_AONC01000041.1"/>
</dbReference>
<dbReference type="PATRIC" id="fig|1249627.3.peg.2864"/>
<dbReference type="Proteomes" id="UP000019460">
    <property type="component" value="Unassembled WGS sequence"/>
</dbReference>
<keyword evidence="1" id="KW-0472">Membrane</keyword>
<feature type="transmembrane region" description="Helical" evidence="1">
    <location>
        <begin position="1155"/>
        <end position="1172"/>
    </location>
</feature>